<gene>
    <name evidence="2" type="ORF">ARTV_0052</name>
</gene>
<organism evidence="2">
    <name type="scientific">Arsenophonus endosymbiont of Trialeurodes vaporariorum</name>
    <dbReference type="NCBI Taxonomy" id="235567"/>
    <lineage>
        <taxon>Bacteria</taxon>
        <taxon>Pseudomonadati</taxon>
        <taxon>Pseudomonadota</taxon>
        <taxon>Gammaproteobacteria</taxon>
        <taxon>Enterobacterales</taxon>
        <taxon>Morganellaceae</taxon>
        <taxon>Arsenophonus</taxon>
    </lineage>
</organism>
<feature type="transmembrane region" description="Helical" evidence="1">
    <location>
        <begin position="77"/>
        <end position="96"/>
    </location>
</feature>
<dbReference type="AlphaFoldDB" id="A0A3B0MJG7"/>
<name>A0A3B0MJG7_9GAMM</name>
<reference evidence="2" key="1">
    <citation type="submission" date="2018-04" db="EMBL/GenBank/DDBJ databases">
        <authorList>
            <person name="Go L.Y."/>
            <person name="Mitchell J.A."/>
        </authorList>
    </citation>
    <scope>NUCLEOTIDE SEQUENCE</scope>
    <source>
        <strain evidence="2">ARTV</strain>
    </source>
</reference>
<dbReference type="NCBIfam" id="NF007881">
    <property type="entry name" value="PRK10588.1"/>
    <property type="match status" value="1"/>
</dbReference>
<dbReference type="Pfam" id="PF09600">
    <property type="entry name" value="Cyd_oper_YbgE"/>
    <property type="match status" value="1"/>
</dbReference>
<keyword evidence="1" id="KW-0472">Membrane</keyword>
<sequence length="102" mass="11564">MIMVDKIYSSIMHKGPFRILILFMAFVMAFCVIWDPTLFASNTSSLAIWQGLLLIGATCSGIIFGIGFLPKNAFWRYLFHPLPAVLILACGLFYFFRISFIS</sequence>
<proteinExistence type="predicted"/>
<accession>A0A3B0MJG7</accession>
<evidence type="ECO:0008006" key="3">
    <source>
        <dbReference type="Google" id="ProtNLM"/>
    </source>
</evidence>
<feature type="transmembrane region" description="Helical" evidence="1">
    <location>
        <begin position="20"/>
        <end position="41"/>
    </location>
</feature>
<dbReference type="EMBL" id="UFQR01000001">
    <property type="protein sequence ID" value="SSW94536.1"/>
    <property type="molecule type" value="Genomic_DNA"/>
</dbReference>
<evidence type="ECO:0000313" key="2">
    <source>
        <dbReference type="EMBL" id="SSW94536.1"/>
    </source>
</evidence>
<keyword evidence="1" id="KW-1133">Transmembrane helix</keyword>
<feature type="transmembrane region" description="Helical" evidence="1">
    <location>
        <begin position="47"/>
        <end position="70"/>
    </location>
</feature>
<dbReference type="InterPro" id="IPR011846">
    <property type="entry name" value="Cyd_oper_YbgE"/>
</dbReference>
<evidence type="ECO:0000256" key="1">
    <source>
        <dbReference type="SAM" id="Phobius"/>
    </source>
</evidence>
<protein>
    <recommendedName>
        <fullName evidence="3">Cyd operon protein YbgE</fullName>
    </recommendedName>
</protein>
<keyword evidence="1" id="KW-0812">Transmembrane</keyword>
<dbReference type="NCBIfam" id="TIGR02112">
    <property type="entry name" value="cyd_oper_ybgE"/>
    <property type="match status" value="1"/>
</dbReference>